<reference evidence="3 4" key="1">
    <citation type="submission" date="2020-08" db="EMBL/GenBank/DDBJ databases">
        <title>Genomic Encyclopedia of Type Strains, Phase IV (KMG-IV): sequencing the most valuable type-strain genomes for metagenomic binning, comparative biology and taxonomic classification.</title>
        <authorList>
            <person name="Goeker M."/>
        </authorList>
    </citation>
    <scope>NUCLEOTIDE SEQUENCE [LARGE SCALE GENOMIC DNA]</scope>
    <source>
        <strain evidence="3 4">DSM 27244</strain>
    </source>
</reference>
<organism evidence="3 4">
    <name type="scientific">Sphingomonas yantingensis</name>
    <dbReference type="NCBI Taxonomy" id="1241761"/>
    <lineage>
        <taxon>Bacteria</taxon>
        <taxon>Pseudomonadati</taxon>
        <taxon>Pseudomonadota</taxon>
        <taxon>Alphaproteobacteria</taxon>
        <taxon>Sphingomonadales</taxon>
        <taxon>Sphingomonadaceae</taxon>
        <taxon>Sphingomonas</taxon>
    </lineage>
</organism>
<dbReference type="GO" id="GO:0005737">
    <property type="term" value="C:cytoplasm"/>
    <property type="evidence" value="ECO:0007669"/>
    <property type="project" value="TreeGrafter"/>
</dbReference>
<dbReference type="AlphaFoldDB" id="A0A7W9AR40"/>
<feature type="domain" description="FAD dependent oxidoreductase" evidence="2">
    <location>
        <begin position="6"/>
        <end position="345"/>
    </location>
</feature>
<evidence type="ECO:0000313" key="4">
    <source>
        <dbReference type="Proteomes" id="UP000557739"/>
    </source>
</evidence>
<dbReference type="Pfam" id="PF01266">
    <property type="entry name" value="DAO"/>
    <property type="match status" value="1"/>
</dbReference>
<sequence length="369" mass="38955">MISAYDIAVVGGGIAGASLAAEAAAHARVLLLEAEDQPGYHATGRSAAFWSETYGGPGVQPLTTASGPILTDPPEELGGESFLKPRGELFIGREGDTAALDAFIAEFADTGVALERVDPHAMLPGLRPDWVQAVYEPTCMDIDVGRLHGAYLALARRRGVTIVTGAVLEAAAREGGGWALHTRAGQFAAGVLVDAGGAWADRVAEAAGVAAIGIAPLRRTMVQLRTDPGMAADLPLVRDGADRFYFKPEAGGRVWLSPHDEVPDEPRDVAPEELDVAVAIDRFEGAVDWRVEAVERRWAGLRSFAPDRLPVYGFDPAAQGFFWFAGQGGFGIQTAPAAASLAASLLTGTATPDWLSDVDPVRYAPDRFR</sequence>
<dbReference type="EMBL" id="JACIJJ010000003">
    <property type="protein sequence ID" value="MBB5699069.1"/>
    <property type="molecule type" value="Genomic_DNA"/>
</dbReference>
<dbReference type="SUPFAM" id="SSF51905">
    <property type="entry name" value="FAD/NAD(P)-binding domain"/>
    <property type="match status" value="1"/>
</dbReference>
<dbReference type="GO" id="GO:0016491">
    <property type="term" value="F:oxidoreductase activity"/>
    <property type="evidence" value="ECO:0007669"/>
    <property type="project" value="UniProtKB-KW"/>
</dbReference>
<keyword evidence="1 3" id="KW-0560">Oxidoreductase</keyword>
<protein>
    <submittedName>
        <fullName evidence="3">D-arginine dehydrogenase</fullName>
        <ecNumber evidence="3">1.4.99.6</ecNumber>
    </submittedName>
</protein>
<dbReference type="Gene3D" id="3.30.9.10">
    <property type="entry name" value="D-Amino Acid Oxidase, subunit A, domain 2"/>
    <property type="match status" value="1"/>
</dbReference>
<name>A0A7W9AR40_9SPHN</name>
<evidence type="ECO:0000313" key="3">
    <source>
        <dbReference type="EMBL" id="MBB5699069.1"/>
    </source>
</evidence>
<gene>
    <name evidence="3" type="ORF">FHR19_002424</name>
</gene>
<accession>A0A7W9AR40</accession>
<dbReference type="PANTHER" id="PTHR13847">
    <property type="entry name" value="SARCOSINE DEHYDROGENASE-RELATED"/>
    <property type="match status" value="1"/>
</dbReference>
<proteinExistence type="predicted"/>
<keyword evidence="4" id="KW-1185">Reference proteome</keyword>
<dbReference type="InterPro" id="IPR036188">
    <property type="entry name" value="FAD/NAD-bd_sf"/>
</dbReference>
<dbReference type="Proteomes" id="UP000557739">
    <property type="component" value="Unassembled WGS sequence"/>
</dbReference>
<dbReference type="Gene3D" id="3.50.50.60">
    <property type="entry name" value="FAD/NAD(P)-binding domain"/>
    <property type="match status" value="1"/>
</dbReference>
<dbReference type="EC" id="1.4.99.6" evidence="3"/>
<dbReference type="PANTHER" id="PTHR13847:SF287">
    <property type="entry name" value="FAD-DEPENDENT OXIDOREDUCTASE DOMAIN-CONTAINING PROTEIN 1"/>
    <property type="match status" value="1"/>
</dbReference>
<evidence type="ECO:0000256" key="1">
    <source>
        <dbReference type="ARBA" id="ARBA00023002"/>
    </source>
</evidence>
<evidence type="ECO:0000259" key="2">
    <source>
        <dbReference type="Pfam" id="PF01266"/>
    </source>
</evidence>
<comment type="caution">
    <text evidence="3">The sequence shown here is derived from an EMBL/GenBank/DDBJ whole genome shotgun (WGS) entry which is preliminary data.</text>
</comment>
<dbReference type="InterPro" id="IPR006076">
    <property type="entry name" value="FAD-dep_OxRdtase"/>
</dbReference>